<keyword evidence="4" id="KW-0804">Transcription</keyword>
<dbReference type="Pfam" id="PF00126">
    <property type="entry name" value="HTH_1"/>
    <property type="match status" value="1"/>
</dbReference>
<dbReference type="InterPro" id="IPR036390">
    <property type="entry name" value="WH_DNA-bd_sf"/>
</dbReference>
<dbReference type="GO" id="GO:0003677">
    <property type="term" value="F:DNA binding"/>
    <property type="evidence" value="ECO:0007669"/>
    <property type="project" value="UniProtKB-KW"/>
</dbReference>
<keyword evidence="7" id="KW-1185">Reference proteome</keyword>
<evidence type="ECO:0000256" key="3">
    <source>
        <dbReference type="ARBA" id="ARBA00023125"/>
    </source>
</evidence>
<dbReference type="InterPro" id="IPR036388">
    <property type="entry name" value="WH-like_DNA-bd_sf"/>
</dbReference>
<dbReference type="PANTHER" id="PTHR30537">
    <property type="entry name" value="HTH-TYPE TRANSCRIPTIONAL REGULATOR"/>
    <property type="match status" value="1"/>
</dbReference>
<evidence type="ECO:0000313" key="6">
    <source>
        <dbReference type="EMBL" id="EPZ14076.1"/>
    </source>
</evidence>
<protein>
    <recommendedName>
        <fullName evidence="5">HTH lysR-type domain-containing protein</fullName>
    </recommendedName>
</protein>
<evidence type="ECO:0000256" key="2">
    <source>
        <dbReference type="ARBA" id="ARBA00023015"/>
    </source>
</evidence>
<dbReference type="Gene3D" id="3.40.190.290">
    <property type="match status" value="1"/>
</dbReference>
<dbReference type="Gene3D" id="1.10.10.10">
    <property type="entry name" value="Winged helix-like DNA-binding domain superfamily/Winged helix DNA-binding domain"/>
    <property type="match status" value="1"/>
</dbReference>
<dbReference type="STRING" id="1348657.M622_07410"/>
<feature type="domain" description="HTH lysR-type" evidence="5">
    <location>
        <begin position="4"/>
        <end position="61"/>
    </location>
</feature>
<name>S9ZHR8_9RHOO</name>
<dbReference type="InterPro" id="IPR005119">
    <property type="entry name" value="LysR_subst-bd"/>
</dbReference>
<dbReference type="InterPro" id="IPR058163">
    <property type="entry name" value="LysR-type_TF_proteobact-type"/>
</dbReference>
<proteinExistence type="inferred from homology"/>
<evidence type="ECO:0000313" key="7">
    <source>
        <dbReference type="Proteomes" id="UP000015455"/>
    </source>
</evidence>
<dbReference type="OrthoDB" id="8705920at2"/>
<sequence>MSADPFPGLAAFVRAAEARSFTAAARLLGVTPSAISKAVSRLEAELGVRLFNRGRREVVLTGDGEDFFRQCRHLVHAAEDARAGLAGGGREARGTLRACVPISFGQFVVGPALAGWLARHPGVKVELMLTDRYADLGEERLDLAMRLGEVPDSRLVARAMPPHRFVTCAAPAYLERHGTPASPADLAGHNCLAYFAATTGAPRAWHFMRDGEAVKVRPEGCFITDQAALLVPLAEQGCGIVQAPRYLVRDALDGGRLRPLLAEYATVGPPLSIVYPQARHPALRVRLFVDFLLALGDRL</sequence>
<keyword evidence="3" id="KW-0238">DNA-binding</keyword>
<dbReference type="EMBL" id="ATJV01000103">
    <property type="protein sequence ID" value="EPZ14076.1"/>
    <property type="molecule type" value="Genomic_DNA"/>
</dbReference>
<dbReference type="PROSITE" id="PS50931">
    <property type="entry name" value="HTH_LYSR"/>
    <property type="match status" value="1"/>
</dbReference>
<accession>S9ZHR8</accession>
<gene>
    <name evidence="6" type="ORF">M622_07410</name>
</gene>
<dbReference type="PATRIC" id="fig|1348657.5.peg.3501"/>
<evidence type="ECO:0000256" key="1">
    <source>
        <dbReference type="ARBA" id="ARBA00009437"/>
    </source>
</evidence>
<dbReference type="Pfam" id="PF03466">
    <property type="entry name" value="LysR_substrate"/>
    <property type="match status" value="1"/>
</dbReference>
<keyword evidence="2" id="KW-0805">Transcription regulation</keyword>
<reference evidence="6 7" key="1">
    <citation type="submission" date="2013-06" db="EMBL/GenBank/DDBJ databases">
        <title>Draft genome sequence of Thauera terpenica.</title>
        <authorList>
            <person name="Liu B."/>
            <person name="Frostegard A.H."/>
            <person name="Shapleigh J.P."/>
        </authorList>
    </citation>
    <scope>NUCLEOTIDE SEQUENCE [LARGE SCALE GENOMIC DNA]</scope>
    <source>
        <strain evidence="6 7">58Eu</strain>
    </source>
</reference>
<dbReference type="FunFam" id="1.10.10.10:FF:000001">
    <property type="entry name" value="LysR family transcriptional regulator"/>
    <property type="match status" value="1"/>
</dbReference>
<dbReference type="CDD" id="cd08422">
    <property type="entry name" value="PBP2_CrgA_like"/>
    <property type="match status" value="1"/>
</dbReference>
<comment type="caution">
    <text evidence="6">The sequence shown here is derived from an EMBL/GenBank/DDBJ whole genome shotgun (WGS) entry which is preliminary data.</text>
</comment>
<evidence type="ECO:0000256" key="4">
    <source>
        <dbReference type="ARBA" id="ARBA00023163"/>
    </source>
</evidence>
<dbReference type="InterPro" id="IPR000847">
    <property type="entry name" value="LysR_HTH_N"/>
</dbReference>
<comment type="similarity">
    <text evidence="1">Belongs to the LysR transcriptional regulatory family.</text>
</comment>
<evidence type="ECO:0000259" key="5">
    <source>
        <dbReference type="PROSITE" id="PS50931"/>
    </source>
</evidence>
<dbReference type="GO" id="GO:0003700">
    <property type="term" value="F:DNA-binding transcription factor activity"/>
    <property type="evidence" value="ECO:0007669"/>
    <property type="project" value="InterPro"/>
</dbReference>
<dbReference type="Proteomes" id="UP000015455">
    <property type="component" value="Unassembled WGS sequence"/>
</dbReference>
<dbReference type="PRINTS" id="PR00039">
    <property type="entry name" value="HTHLYSR"/>
</dbReference>
<dbReference type="SUPFAM" id="SSF53850">
    <property type="entry name" value="Periplasmic binding protein-like II"/>
    <property type="match status" value="1"/>
</dbReference>
<dbReference type="RefSeq" id="WP_021250878.1">
    <property type="nucleotide sequence ID" value="NZ_ATJV01000103.1"/>
</dbReference>
<organism evidence="6 7">
    <name type="scientific">Thauera terpenica 58Eu</name>
    <dbReference type="NCBI Taxonomy" id="1348657"/>
    <lineage>
        <taxon>Bacteria</taxon>
        <taxon>Pseudomonadati</taxon>
        <taxon>Pseudomonadota</taxon>
        <taxon>Betaproteobacteria</taxon>
        <taxon>Rhodocyclales</taxon>
        <taxon>Zoogloeaceae</taxon>
        <taxon>Thauera</taxon>
    </lineage>
</organism>
<dbReference type="AlphaFoldDB" id="S9ZHR8"/>
<dbReference type="SUPFAM" id="SSF46785">
    <property type="entry name" value="Winged helix' DNA-binding domain"/>
    <property type="match status" value="1"/>
</dbReference>
<dbReference type="PANTHER" id="PTHR30537:SF5">
    <property type="entry name" value="HTH-TYPE TRANSCRIPTIONAL ACTIVATOR TTDR-RELATED"/>
    <property type="match status" value="1"/>
</dbReference>
<dbReference type="eggNOG" id="COG0583">
    <property type="taxonomic scope" value="Bacteria"/>
</dbReference>